<feature type="region of interest" description="Disordered" evidence="1">
    <location>
        <begin position="122"/>
        <end position="161"/>
    </location>
</feature>
<feature type="compositionally biased region" description="Basic and acidic residues" evidence="1">
    <location>
        <begin position="62"/>
        <end position="81"/>
    </location>
</feature>
<proteinExistence type="predicted"/>
<keyword evidence="3" id="KW-1185">Reference proteome</keyword>
<evidence type="ECO:0000256" key="1">
    <source>
        <dbReference type="SAM" id="MobiDB-lite"/>
    </source>
</evidence>
<accession>A0AAD4YEX0</accession>
<reference evidence="2" key="1">
    <citation type="submission" date="2022-03" db="EMBL/GenBank/DDBJ databases">
        <title>Genomic analyses of argali, domestic sheep and their hybrids provide insights into chromosomal evolution, heterosis and genetic basis of agronomic traits.</title>
        <authorList>
            <person name="Li M."/>
        </authorList>
    </citation>
    <scope>NUCLEOTIDE SEQUENCE</scope>
    <source>
        <strain evidence="2">CAU-MHL-2022a</strain>
        <tissue evidence="2">Skin</tissue>
    </source>
</reference>
<name>A0AAD4YEX0_OVIAM</name>
<sequence length="161" mass="17821">MQDTICRYKNGQQGPLGWAEGTPVPTAPATDLDDFRTISKKSNPPSQELNTTQDNLCQFPHQDNKKPEKCLAGIKREKNPYSKEGSIPQPEAHPLSPSPSDNMLPLLSKLAIVLEANQPEGVSPDIKLSERKTFQSRDRISKGRPSGDICHVESVPEELHQ</sequence>
<protein>
    <submittedName>
        <fullName evidence="2">Uncharacterized protein</fullName>
    </submittedName>
</protein>
<organism evidence="2 3">
    <name type="scientific">Ovis ammon polii</name>
    <dbReference type="NCBI Taxonomy" id="230172"/>
    <lineage>
        <taxon>Eukaryota</taxon>
        <taxon>Metazoa</taxon>
        <taxon>Chordata</taxon>
        <taxon>Craniata</taxon>
        <taxon>Vertebrata</taxon>
        <taxon>Euteleostomi</taxon>
        <taxon>Mammalia</taxon>
        <taxon>Eutheria</taxon>
        <taxon>Laurasiatheria</taxon>
        <taxon>Artiodactyla</taxon>
        <taxon>Ruminantia</taxon>
        <taxon>Pecora</taxon>
        <taxon>Bovidae</taxon>
        <taxon>Caprinae</taxon>
        <taxon>Ovis</taxon>
    </lineage>
</organism>
<dbReference type="AlphaFoldDB" id="A0AAD4YEX0"/>
<evidence type="ECO:0000313" key="2">
    <source>
        <dbReference type="EMBL" id="KAI4545514.1"/>
    </source>
</evidence>
<gene>
    <name evidence="2" type="ORF">MG293_005780</name>
</gene>
<comment type="caution">
    <text evidence="2">The sequence shown here is derived from an EMBL/GenBank/DDBJ whole genome shotgun (WGS) entry which is preliminary data.</text>
</comment>
<feature type="region of interest" description="Disordered" evidence="1">
    <location>
        <begin position="1"/>
        <end position="101"/>
    </location>
</feature>
<dbReference type="Proteomes" id="UP001214576">
    <property type="component" value="Unassembled WGS sequence"/>
</dbReference>
<dbReference type="EMBL" id="JAKZEL010000003">
    <property type="protein sequence ID" value="KAI4545514.1"/>
    <property type="molecule type" value="Genomic_DNA"/>
</dbReference>
<feature type="compositionally biased region" description="Basic and acidic residues" evidence="1">
    <location>
        <begin position="127"/>
        <end position="141"/>
    </location>
</feature>
<feature type="compositionally biased region" description="Polar residues" evidence="1">
    <location>
        <begin position="40"/>
        <end position="56"/>
    </location>
</feature>
<evidence type="ECO:0000313" key="3">
    <source>
        <dbReference type="Proteomes" id="UP001214576"/>
    </source>
</evidence>